<dbReference type="PROSITE" id="PS50002">
    <property type="entry name" value="SH3"/>
    <property type="match status" value="1"/>
</dbReference>
<dbReference type="GO" id="GO:0007254">
    <property type="term" value="P:JNK cascade"/>
    <property type="evidence" value="ECO:0007669"/>
    <property type="project" value="TreeGrafter"/>
</dbReference>
<evidence type="ECO:0000256" key="5">
    <source>
        <dbReference type="ARBA" id="ARBA00022553"/>
    </source>
</evidence>
<dbReference type="PANTHER" id="PTHR47437">
    <property type="entry name" value="JNK-INTERACTING PROTEIN 1-LIKE PROTEIN"/>
    <property type="match status" value="1"/>
</dbReference>
<evidence type="ECO:0000256" key="1">
    <source>
        <dbReference type="ARBA" id="ARBA00004496"/>
    </source>
</evidence>
<evidence type="ECO:0000256" key="2">
    <source>
        <dbReference type="ARBA" id="ARBA00009866"/>
    </source>
</evidence>
<evidence type="ECO:0000256" key="4">
    <source>
        <dbReference type="ARBA" id="ARBA00022490"/>
    </source>
</evidence>
<keyword evidence="3 6" id="KW-0728">SH3 domain</keyword>
<feature type="compositionally biased region" description="Pro residues" evidence="7">
    <location>
        <begin position="104"/>
        <end position="117"/>
    </location>
</feature>
<reference evidence="10" key="2">
    <citation type="submission" date="2025-09" db="UniProtKB">
        <authorList>
            <consortium name="Ensembl"/>
        </authorList>
    </citation>
    <scope>IDENTIFICATION</scope>
</reference>
<evidence type="ECO:0000313" key="10">
    <source>
        <dbReference type="Ensembl" id="ENSMALP00000007944.1"/>
    </source>
</evidence>
<dbReference type="Gene3D" id="2.30.30.40">
    <property type="entry name" value="SH3 Domains"/>
    <property type="match status" value="1"/>
</dbReference>
<feature type="compositionally biased region" description="Polar residues" evidence="7">
    <location>
        <begin position="285"/>
        <end position="296"/>
    </location>
</feature>
<feature type="region of interest" description="Disordered" evidence="7">
    <location>
        <begin position="379"/>
        <end position="437"/>
    </location>
</feature>
<dbReference type="CDD" id="cd11942">
    <property type="entry name" value="SH3_JIP2"/>
    <property type="match status" value="1"/>
</dbReference>
<evidence type="ECO:0000259" key="8">
    <source>
        <dbReference type="PROSITE" id="PS01179"/>
    </source>
</evidence>
<dbReference type="Ensembl" id="ENSMALT00000008112.1">
    <property type="protein sequence ID" value="ENSMALP00000007944.1"/>
    <property type="gene ID" value="ENSMALG00000005631.1"/>
</dbReference>
<dbReference type="FunFam" id="2.30.29.30:FF:000108">
    <property type="entry name" value="C-Jun-amino-terminal kinase-interacting protein 1 isoform X2"/>
    <property type="match status" value="1"/>
</dbReference>
<feature type="region of interest" description="Disordered" evidence="7">
    <location>
        <begin position="76"/>
        <end position="137"/>
    </location>
</feature>
<keyword evidence="4" id="KW-0963">Cytoplasm</keyword>
<dbReference type="Pfam" id="PF00640">
    <property type="entry name" value="PID"/>
    <property type="match status" value="1"/>
</dbReference>
<feature type="compositionally biased region" description="Basic and acidic residues" evidence="7">
    <location>
        <begin position="417"/>
        <end position="437"/>
    </location>
</feature>
<evidence type="ECO:0000259" key="9">
    <source>
        <dbReference type="PROSITE" id="PS50002"/>
    </source>
</evidence>
<name>A0A3Q3IS11_MONAL</name>
<dbReference type="AlphaFoldDB" id="A0A3Q3IS11"/>
<dbReference type="FunFam" id="2.30.30.40:FF:000032">
    <property type="entry name" value="Putative C-Jun-amino-terminal kinase-interacting protein 2"/>
    <property type="match status" value="1"/>
</dbReference>
<dbReference type="GO" id="GO:0008432">
    <property type="term" value="F:JUN kinase binding"/>
    <property type="evidence" value="ECO:0007669"/>
    <property type="project" value="TreeGrafter"/>
</dbReference>
<evidence type="ECO:0000256" key="7">
    <source>
        <dbReference type="SAM" id="MobiDB-lite"/>
    </source>
</evidence>
<dbReference type="InterPro" id="IPR047178">
    <property type="entry name" value="JIP1_scaffold"/>
</dbReference>
<feature type="region of interest" description="Disordered" evidence="7">
    <location>
        <begin position="149"/>
        <end position="349"/>
    </location>
</feature>
<evidence type="ECO:0000313" key="11">
    <source>
        <dbReference type="Proteomes" id="UP000261600"/>
    </source>
</evidence>
<comment type="similarity">
    <text evidence="2">Belongs to the JIP scaffold family.</text>
</comment>
<feature type="compositionally biased region" description="Basic and acidic residues" evidence="7">
    <location>
        <begin position="193"/>
        <end position="202"/>
    </location>
</feature>
<dbReference type="GO" id="GO:0005737">
    <property type="term" value="C:cytoplasm"/>
    <property type="evidence" value="ECO:0007669"/>
    <property type="project" value="UniProtKB-SubCell"/>
</dbReference>
<evidence type="ECO:0000256" key="6">
    <source>
        <dbReference type="PROSITE-ProRule" id="PRU00192"/>
    </source>
</evidence>
<dbReference type="PANTHER" id="PTHR47437:SF2">
    <property type="entry name" value="C-JUN-AMINO-TERMINAL KINASE-INTERACTING PROTEIN 2"/>
    <property type="match status" value="1"/>
</dbReference>
<dbReference type="SMART" id="SM00326">
    <property type="entry name" value="SH3"/>
    <property type="match status" value="1"/>
</dbReference>
<feature type="domain" description="PID" evidence="8">
    <location>
        <begin position="684"/>
        <end position="819"/>
    </location>
</feature>
<dbReference type="Pfam" id="PF14604">
    <property type="entry name" value="SH3_9"/>
    <property type="match status" value="1"/>
</dbReference>
<dbReference type="InterPro" id="IPR035637">
    <property type="entry name" value="JIP2_SH3"/>
</dbReference>
<evidence type="ECO:0000256" key="3">
    <source>
        <dbReference type="ARBA" id="ARBA00022443"/>
    </source>
</evidence>
<feature type="compositionally biased region" description="Acidic residues" evidence="7">
    <location>
        <begin position="391"/>
        <end position="400"/>
    </location>
</feature>
<feature type="compositionally biased region" description="Acidic residues" evidence="7">
    <location>
        <begin position="77"/>
        <end position="103"/>
    </location>
</feature>
<evidence type="ECO:0008006" key="12">
    <source>
        <dbReference type="Google" id="ProtNLM"/>
    </source>
</evidence>
<feature type="compositionally biased region" description="Polar residues" evidence="7">
    <location>
        <begin position="158"/>
        <end position="169"/>
    </location>
</feature>
<dbReference type="InterPro" id="IPR036028">
    <property type="entry name" value="SH3-like_dom_sf"/>
</dbReference>
<organism evidence="10 11">
    <name type="scientific">Monopterus albus</name>
    <name type="common">Swamp eel</name>
    <dbReference type="NCBI Taxonomy" id="43700"/>
    <lineage>
        <taxon>Eukaryota</taxon>
        <taxon>Metazoa</taxon>
        <taxon>Chordata</taxon>
        <taxon>Craniata</taxon>
        <taxon>Vertebrata</taxon>
        <taxon>Euteleostomi</taxon>
        <taxon>Actinopterygii</taxon>
        <taxon>Neopterygii</taxon>
        <taxon>Teleostei</taxon>
        <taxon>Neoteleostei</taxon>
        <taxon>Acanthomorphata</taxon>
        <taxon>Anabantaria</taxon>
        <taxon>Synbranchiformes</taxon>
        <taxon>Synbranchidae</taxon>
        <taxon>Monopterus</taxon>
    </lineage>
</organism>
<protein>
    <recommendedName>
        <fullName evidence="12">Mitogen-activated protein kinase 8 interacting protein 2</fullName>
    </recommendedName>
</protein>
<feature type="compositionally biased region" description="Low complexity" evidence="7">
    <location>
        <begin position="273"/>
        <end position="284"/>
    </location>
</feature>
<sequence>MADRAEMFSLSTFHSLSPPGCRPAHDISLEEFDDEDLSEITDDCGIGLNYDSDPYEKDSLILEKNDMHHPVCSFQDDFQEFEMIDDEDEDDEEEEEEDEEVDPDAPPSPSASPPPSPTHGTLKSRPTTLNLTAAVSQVSRMKPHGLVFHVTGQCPASPVSQAPGSQSKGTPPKQAGEGGNPQSPHRPLLCDMEGNRRERPEYANDSTSPSSDPGIADMNQQGYVTSDQDKDLSSPNSDSDVEGELEAAFACDDPVVSNMISSISETELDLTSDDSSSGRSSHLTNSIEEASSPTSDQELDPDTELDFKRSFYLPVGPRLMPATDEYDETSEGDSESESEDDLSENSDSPWLLSNLVNRMISEGSYPISCPEECFKRRASVSDTITPSSDIGEGDGFNDEDQERKAGMDGLEEEEKEGEGYSKERMVPGERKSVESSKEGAVMSPCLYMSNPTGDTVTPLILERCASNERGTPDFNNDEEEDDGDSYPFLSGLRKQSYTGKLALSQPNEDNGLAYDSMKYTLVVDENATLELVSLRRYAPLGMGEVGYAQDDEEVRPELLSSSEDSSPEADLPFSKKFLNVFVNSTSRSSSTESFGLFSCTINGEERDQTHRAVYRFIPRHADELELDVDDPLFVEEEEDDYWYRGYNMRTGERGIFPAFYAHEVIGQSKELLGMKRNPAWIETFSVPFLGSVEVPYHQGNGILCAAMQKIAVSRKRTVHVRPPSLCELEISLQGVKLIMSLEDEYDTLDEYDKCSHFFQMKNISFCGCHPKNNCYFGFITKHPMLNRFACHVFVSQESMRPVAECVGRAFQEYYQEHLEYACPTEDIYLE</sequence>
<dbReference type="PROSITE" id="PS01179">
    <property type="entry name" value="PID"/>
    <property type="match status" value="1"/>
</dbReference>
<keyword evidence="5" id="KW-0597">Phosphoprotein</keyword>
<dbReference type="SUPFAM" id="SSF50729">
    <property type="entry name" value="PH domain-like"/>
    <property type="match status" value="1"/>
</dbReference>
<keyword evidence="11" id="KW-1185">Reference proteome</keyword>
<proteinExistence type="inferred from homology"/>
<dbReference type="SUPFAM" id="SSF50044">
    <property type="entry name" value="SH3-domain"/>
    <property type="match status" value="1"/>
</dbReference>
<accession>A0A3Q3IS11</accession>
<dbReference type="CDD" id="cd01212">
    <property type="entry name" value="PTB_JIP"/>
    <property type="match status" value="1"/>
</dbReference>
<dbReference type="InterPro" id="IPR006020">
    <property type="entry name" value="PTB/PI_dom"/>
</dbReference>
<reference evidence="10" key="1">
    <citation type="submission" date="2025-08" db="UniProtKB">
        <authorList>
            <consortium name="Ensembl"/>
        </authorList>
    </citation>
    <scope>IDENTIFICATION</scope>
</reference>
<dbReference type="InterPro" id="IPR001452">
    <property type="entry name" value="SH3_domain"/>
</dbReference>
<dbReference type="GO" id="GO:0046328">
    <property type="term" value="P:regulation of JNK cascade"/>
    <property type="evidence" value="ECO:0007669"/>
    <property type="project" value="InterPro"/>
</dbReference>
<feature type="domain" description="SH3" evidence="9">
    <location>
        <begin position="605"/>
        <end position="666"/>
    </location>
</feature>
<comment type="subcellular location">
    <subcellularLocation>
        <location evidence="1">Cytoplasm</location>
    </subcellularLocation>
</comment>
<dbReference type="Proteomes" id="UP000261600">
    <property type="component" value="Unplaced"/>
</dbReference>
<feature type="compositionally biased region" description="Polar residues" evidence="7">
    <location>
        <begin position="118"/>
        <end position="137"/>
    </location>
</feature>
<feature type="compositionally biased region" description="Acidic residues" evidence="7">
    <location>
        <begin position="324"/>
        <end position="344"/>
    </location>
</feature>
<dbReference type="Gene3D" id="2.30.29.30">
    <property type="entry name" value="Pleckstrin-homology domain (PH domain)/Phosphotyrosine-binding domain (PTB)"/>
    <property type="match status" value="1"/>
</dbReference>
<dbReference type="GO" id="GO:0005078">
    <property type="term" value="F:MAP-kinase scaffold activity"/>
    <property type="evidence" value="ECO:0007669"/>
    <property type="project" value="TreeGrafter"/>
</dbReference>
<dbReference type="SMART" id="SM00462">
    <property type="entry name" value="PTB"/>
    <property type="match status" value="1"/>
</dbReference>
<dbReference type="InterPro" id="IPR011993">
    <property type="entry name" value="PH-like_dom_sf"/>
</dbReference>